<proteinExistence type="predicted"/>
<dbReference type="InterPro" id="IPR005358">
    <property type="entry name" value="Puta_zinc/iron-chelating_dom"/>
</dbReference>
<evidence type="ECO:0000313" key="2">
    <source>
        <dbReference type="Proteomes" id="UP000199411"/>
    </source>
</evidence>
<dbReference type="Proteomes" id="UP000199411">
    <property type="component" value="Unassembled WGS sequence"/>
</dbReference>
<gene>
    <name evidence="1" type="ORF">SAMN05660835_00030</name>
</gene>
<dbReference type="EMBL" id="FMYU01000001">
    <property type="protein sequence ID" value="SDB95297.1"/>
    <property type="molecule type" value="Genomic_DNA"/>
</dbReference>
<evidence type="ECO:0008006" key="3">
    <source>
        <dbReference type="Google" id="ProtNLM"/>
    </source>
</evidence>
<evidence type="ECO:0000313" key="1">
    <source>
        <dbReference type="EMBL" id="SDB95297.1"/>
    </source>
</evidence>
<dbReference type="PANTHER" id="PTHR35866:SF1">
    <property type="entry name" value="YKGJ FAMILY CYSTEINE CLUSTER PROTEIN"/>
    <property type="match status" value="1"/>
</dbReference>
<dbReference type="AlphaFoldDB" id="A0A1G6HLW6"/>
<sequence>MFLEQSDIESIAIYLNLEIEQFIQIYTRKFYDKIVLANVKINGEYKCCFLNDGLCEIYPSRPSQCKTFPFWDSMKNLSIEELKQLCPAIKK</sequence>
<dbReference type="PANTHER" id="PTHR35866">
    <property type="entry name" value="PUTATIVE-RELATED"/>
    <property type="match status" value="1"/>
</dbReference>
<dbReference type="Pfam" id="PF03692">
    <property type="entry name" value="CxxCxxCC"/>
    <property type="match status" value="1"/>
</dbReference>
<organism evidence="1 2">
    <name type="scientific">Desulfurella multipotens</name>
    <dbReference type="NCBI Taxonomy" id="79269"/>
    <lineage>
        <taxon>Bacteria</taxon>
        <taxon>Pseudomonadati</taxon>
        <taxon>Campylobacterota</taxon>
        <taxon>Desulfurellia</taxon>
        <taxon>Desulfurellales</taxon>
        <taxon>Desulfurellaceae</taxon>
        <taxon>Desulfurella</taxon>
    </lineage>
</organism>
<accession>A0A1G6HLW6</accession>
<name>A0A1G6HLW6_9BACT</name>
<protein>
    <recommendedName>
        <fullName evidence="3">Zinc-or iron-chelating domain-containing protein</fullName>
    </recommendedName>
</protein>
<reference evidence="2" key="1">
    <citation type="submission" date="2016-10" db="EMBL/GenBank/DDBJ databases">
        <authorList>
            <person name="Varghese N."/>
            <person name="Submissions S."/>
        </authorList>
    </citation>
    <scope>NUCLEOTIDE SEQUENCE [LARGE SCALE GENOMIC DNA]</scope>
    <source>
        <strain evidence="2">DSM 8415</strain>
    </source>
</reference>
<keyword evidence="2" id="KW-1185">Reference proteome</keyword>